<comment type="caution">
    <text evidence="1">The sequence shown here is derived from an EMBL/GenBank/DDBJ whole genome shotgun (WGS) entry which is preliminary data.</text>
</comment>
<name>A0ABR2SKL6_9ROSI</name>
<keyword evidence="2" id="KW-1185">Reference proteome</keyword>
<organism evidence="1 2">
    <name type="scientific">Hibiscus sabdariffa</name>
    <name type="common">roselle</name>
    <dbReference type="NCBI Taxonomy" id="183260"/>
    <lineage>
        <taxon>Eukaryota</taxon>
        <taxon>Viridiplantae</taxon>
        <taxon>Streptophyta</taxon>
        <taxon>Embryophyta</taxon>
        <taxon>Tracheophyta</taxon>
        <taxon>Spermatophyta</taxon>
        <taxon>Magnoliopsida</taxon>
        <taxon>eudicotyledons</taxon>
        <taxon>Gunneridae</taxon>
        <taxon>Pentapetalae</taxon>
        <taxon>rosids</taxon>
        <taxon>malvids</taxon>
        <taxon>Malvales</taxon>
        <taxon>Malvaceae</taxon>
        <taxon>Malvoideae</taxon>
        <taxon>Hibiscus</taxon>
    </lineage>
</organism>
<proteinExistence type="predicted"/>
<evidence type="ECO:0000313" key="2">
    <source>
        <dbReference type="Proteomes" id="UP001396334"/>
    </source>
</evidence>
<evidence type="ECO:0000313" key="1">
    <source>
        <dbReference type="EMBL" id="KAK9025697.1"/>
    </source>
</evidence>
<sequence>MPCCLFAGSTGPVCWFWRMSGLIFARMSGNRPSHVKHPSVLQFFPGTLYFVFSPPSQISRNWQGCYEIKRSHIIHDAGIKDLTLQVEGVEQYGCTTENILRVLQGQRICTLFHRDAHLWEPTKEVGACEMAVAARDSLERLQVSNLAKSIRVLANMEDTWLFGRLPKQVQLAHQWALIPMCSDQVSHLGRLLDGAVENRPNWSIL</sequence>
<dbReference type="Proteomes" id="UP001396334">
    <property type="component" value="Unassembled WGS sequence"/>
</dbReference>
<gene>
    <name evidence="1" type="ORF">V6N11_038555</name>
</gene>
<dbReference type="EMBL" id="JBBPBN010000013">
    <property type="protein sequence ID" value="KAK9025697.1"/>
    <property type="molecule type" value="Genomic_DNA"/>
</dbReference>
<reference evidence="1 2" key="1">
    <citation type="journal article" date="2024" name="G3 (Bethesda)">
        <title>Genome assembly of Hibiscus sabdariffa L. provides insights into metabolisms of medicinal natural products.</title>
        <authorList>
            <person name="Kim T."/>
        </authorList>
    </citation>
    <scope>NUCLEOTIDE SEQUENCE [LARGE SCALE GENOMIC DNA]</scope>
    <source>
        <strain evidence="1">TK-2024</strain>
        <tissue evidence="1">Old leaves</tissue>
    </source>
</reference>
<accession>A0ABR2SKL6</accession>
<protein>
    <submittedName>
        <fullName evidence="1">Uncharacterized protein</fullName>
    </submittedName>
</protein>